<keyword evidence="4" id="KW-0325">Glycoprotein</keyword>
<dbReference type="Pfam" id="PF00135">
    <property type="entry name" value="COesterase"/>
    <property type="match status" value="1"/>
</dbReference>
<protein>
    <recommendedName>
        <fullName evidence="5">Carboxylesterase type B domain-containing protein</fullName>
    </recommendedName>
</protein>
<dbReference type="PROSITE" id="PS00941">
    <property type="entry name" value="CARBOXYLESTERASE_B_2"/>
    <property type="match status" value="1"/>
</dbReference>
<keyword evidence="3" id="KW-0378">Hydrolase</keyword>
<dbReference type="InterPro" id="IPR029058">
    <property type="entry name" value="AB_hydrolase_fold"/>
</dbReference>
<name>A0A7R9C9I4_TIMCR</name>
<dbReference type="InterPro" id="IPR002018">
    <property type="entry name" value="CarbesteraseB"/>
</dbReference>
<gene>
    <name evidence="6" type="ORF">TCEB3V08_LOCUS596</name>
</gene>
<proteinExistence type="inferred from homology"/>
<dbReference type="Gene3D" id="3.40.50.1820">
    <property type="entry name" value="alpha/beta hydrolase"/>
    <property type="match status" value="1"/>
</dbReference>
<evidence type="ECO:0000256" key="4">
    <source>
        <dbReference type="ARBA" id="ARBA00023180"/>
    </source>
</evidence>
<evidence type="ECO:0000259" key="5">
    <source>
        <dbReference type="Pfam" id="PF00135"/>
    </source>
</evidence>
<dbReference type="PANTHER" id="PTHR43142">
    <property type="entry name" value="CARBOXYLIC ESTER HYDROLASE"/>
    <property type="match status" value="1"/>
</dbReference>
<comment type="similarity">
    <text evidence="1">Belongs to the type-B carboxylesterase/lipase family.</text>
</comment>
<evidence type="ECO:0000256" key="2">
    <source>
        <dbReference type="ARBA" id="ARBA00022487"/>
    </source>
</evidence>
<accession>A0A7R9C9I4</accession>
<keyword evidence="2" id="KW-0719">Serine esterase</keyword>
<evidence type="ECO:0000256" key="1">
    <source>
        <dbReference type="ARBA" id="ARBA00005964"/>
    </source>
</evidence>
<dbReference type="PANTHER" id="PTHR43142:SF1">
    <property type="entry name" value="CARBOXYLIC ESTER HYDROLASE"/>
    <property type="match status" value="1"/>
</dbReference>
<dbReference type="EMBL" id="OC316560">
    <property type="protein sequence ID" value="CAD7392582.1"/>
    <property type="molecule type" value="Genomic_DNA"/>
</dbReference>
<dbReference type="SUPFAM" id="SSF53474">
    <property type="entry name" value="alpha/beta-Hydrolases"/>
    <property type="match status" value="1"/>
</dbReference>
<organism evidence="6">
    <name type="scientific">Timema cristinae</name>
    <name type="common">Walking stick</name>
    <dbReference type="NCBI Taxonomy" id="61476"/>
    <lineage>
        <taxon>Eukaryota</taxon>
        <taxon>Metazoa</taxon>
        <taxon>Ecdysozoa</taxon>
        <taxon>Arthropoda</taxon>
        <taxon>Hexapoda</taxon>
        <taxon>Insecta</taxon>
        <taxon>Pterygota</taxon>
        <taxon>Neoptera</taxon>
        <taxon>Polyneoptera</taxon>
        <taxon>Phasmatodea</taxon>
        <taxon>Timematodea</taxon>
        <taxon>Timematoidea</taxon>
        <taxon>Timematidae</taxon>
        <taxon>Timema</taxon>
    </lineage>
</organism>
<sequence length="165" mass="18470">MTKIIHLLLVHVKISREVCLVKFGGQTNHQPTSYVTTAVKVLLMKTGRFLLFVQVTRAMCDLEDGMETVTVNVAQGALRGRKVISRPGTPYYSFQGIPYAKPPVGSRRFKSPEPVDPWRGERDSLEEGSICIHFGMLMKQLCGVEDCLFLNVYTPQACQHSLSLL</sequence>
<dbReference type="GO" id="GO:0052689">
    <property type="term" value="F:carboxylic ester hydrolase activity"/>
    <property type="evidence" value="ECO:0007669"/>
    <property type="project" value="UniProtKB-KW"/>
</dbReference>
<dbReference type="InterPro" id="IPR019819">
    <property type="entry name" value="Carboxylesterase_B_CS"/>
</dbReference>
<reference evidence="6" key="1">
    <citation type="submission" date="2020-11" db="EMBL/GenBank/DDBJ databases">
        <authorList>
            <person name="Tran Van P."/>
        </authorList>
    </citation>
    <scope>NUCLEOTIDE SEQUENCE</scope>
</reference>
<feature type="domain" description="Carboxylesterase type B" evidence="5">
    <location>
        <begin position="69"/>
        <end position="157"/>
    </location>
</feature>
<evidence type="ECO:0000313" key="6">
    <source>
        <dbReference type="EMBL" id="CAD7392582.1"/>
    </source>
</evidence>
<dbReference type="AlphaFoldDB" id="A0A7R9C9I4"/>
<evidence type="ECO:0000256" key="3">
    <source>
        <dbReference type="ARBA" id="ARBA00022801"/>
    </source>
</evidence>